<feature type="region of interest" description="Disordered" evidence="4">
    <location>
        <begin position="1"/>
        <end position="25"/>
    </location>
</feature>
<gene>
    <name evidence="6" type="primary">MET1</name>
    <name evidence="6" type="ORF">CcCBS67573_g03585</name>
</gene>
<dbReference type="InterPro" id="IPR000878">
    <property type="entry name" value="4pyrrol_Mease"/>
</dbReference>
<keyword evidence="1 6" id="KW-0489">Methyltransferase</keyword>
<dbReference type="InterPro" id="IPR035996">
    <property type="entry name" value="4pyrrol_Methylase_sf"/>
</dbReference>
<evidence type="ECO:0000313" key="7">
    <source>
        <dbReference type="Proteomes" id="UP000320333"/>
    </source>
</evidence>
<dbReference type="STRING" id="246404.A0A507FJA0"/>
<dbReference type="PANTHER" id="PTHR45790:SF6">
    <property type="entry name" value="UROPORPHYRINOGEN-III C-METHYLTRANSFERASE"/>
    <property type="match status" value="1"/>
</dbReference>
<dbReference type="GO" id="GO:0019354">
    <property type="term" value="P:siroheme biosynthetic process"/>
    <property type="evidence" value="ECO:0007669"/>
    <property type="project" value="TreeGrafter"/>
</dbReference>
<keyword evidence="2 6" id="KW-0808">Transferase</keyword>
<dbReference type="Pfam" id="PF00590">
    <property type="entry name" value="TP_methylase"/>
    <property type="match status" value="1"/>
</dbReference>
<dbReference type="AlphaFoldDB" id="A0A507FJA0"/>
<feature type="compositionally biased region" description="Low complexity" evidence="4">
    <location>
        <begin position="49"/>
        <end position="58"/>
    </location>
</feature>
<sequence length="549" mass="58510">MATSERHFHTPARTRPARHRDARNSDAGLRVAFGTSAVRRQRVAVWIDSSASASSPDPQAWMGPEKRRSVGHTHSGLCTARRMLAAFAQAGASISVGVDPSATRACVDAALAPAVQAVAEPLLMHSQKASNFAVLVSASDSDNTFTRICRNTGTPLWSSRVHSQHNNNEIEDQDFWFPSHLLDEAADCVCVVDCDSDSEAESVTAIARTLSPVPSEGSLISEDSISFLDSIGDVDREIENATLRPPKDAGFSCTSFIPPPLLSDSSESASLSIVGAGPGTPALLTVAAISAIQSCSLLIVDRLVPADLIKYALTVQITPLSASSALKSSKTILSQVACDKTKPSTMRRIMPYILHTRKVLGNAPETQKEIEDWTAAALSLGHSVVRLKGGDPFVYGRGGEEYISAAQATQENNAPIKINVVPGLSSSLVAPLMAGIPATHRGLSDQILIATGRLEEEHKDVEWPTYAPNRTTVVLMAMGRIQRCVRGMVEEAGYPLDVPVAIVEKAGWGRDNGERVWKGVLGNVADAVKTLGMKAHATLVIGRVVHALE</sequence>
<dbReference type="PANTHER" id="PTHR45790">
    <property type="entry name" value="SIROHEME SYNTHASE-RELATED"/>
    <property type="match status" value="1"/>
</dbReference>
<dbReference type="GO" id="GO:0032259">
    <property type="term" value="P:methylation"/>
    <property type="evidence" value="ECO:0007669"/>
    <property type="project" value="UniProtKB-KW"/>
</dbReference>
<dbReference type="Gene3D" id="3.40.1010.10">
    <property type="entry name" value="Cobalt-precorrin-4 Transmethylase, Domain 1"/>
    <property type="match status" value="1"/>
</dbReference>
<accession>A0A507FJA0</accession>
<proteinExistence type="predicted"/>
<dbReference type="SUPFAM" id="SSF53790">
    <property type="entry name" value="Tetrapyrrole methylase"/>
    <property type="match status" value="1"/>
</dbReference>
<keyword evidence="3" id="KW-0949">S-adenosyl-L-methionine</keyword>
<evidence type="ECO:0000256" key="1">
    <source>
        <dbReference type="ARBA" id="ARBA00022603"/>
    </source>
</evidence>
<reference evidence="6 7" key="1">
    <citation type="journal article" date="2019" name="Sci. Rep.">
        <title>Comparative genomics of chytrid fungi reveal insights into the obligate biotrophic and pathogenic lifestyle of Synchytrium endobioticum.</title>
        <authorList>
            <person name="van de Vossenberg B.T.L.H."/>
            <person name="Warris S."/>
            <person name="Nguyen H.D.T."/>
            <person name="van Gent-Pelzer M.P.E."/>
            <person name="Joly D.L."/>
            <person name="van de Geest H.C."/>
            <person name="Bonants P.J.M."/>
            <person name="Smith D.S."/>
            <person name="Levesque C.A."/>
            <person name="van der Lee T.A.J."/>
        </authorList>
    </citation>
    <scope>NUCLEOTIDE SEQUENCE [LARGE SCALE GENOMIC DNA]</scope>
    <source>
        <strain evidence="6 7">CBS 675.73</strain>
    </source>
</reference>
<name>A0A507FJA0_9FUNG</name>
<organism evidence="6 7">
    <name type="scientific">Chytriomyces confervae</name>
    <dbReference type="NCBI Taxonomy" id="246404"/>
    <lineage>
        <taxon>Eukaryota</taxon>
        <taxon>Fungi</taxon>
        <taxon>Fungi incertae sedis</taxon>
        <taxon>Chytridiomycota</taxon>
        <taxon>Chytridiomycota incertae sedis</taxon>
        <taxon>Chytridiomycetes</taxon>
        <taxon>Chytridiales</taxon>
        <taxon>Chytriomycetaceae</taxon>
        <taxon>Chytriomyces</taxon>
    </lineage>
</organism>
<evidence type="ECO:0000259" key="5">
    <source>
        <dbReference type="Pfam" id="PF00590"/>
    </source>
</evidence>
<dbReference type="InterPro" id="IPR014776">
    <property type="entry name" value="4pyrrole_Mease_sub2"/>
</dbReference>
<dbReference type="InterPro" id="IPR050161">
    <property type="entry name" value="Siro_Cobalamin_biosynth"/>
</dbReference>
<dbReference type="Proteomes" id="UP000320333">
    <property type="component" value="Unassembled WGS sequence"/>
</dbReference>
<evidence type="ECO:0000313" key="6">
    <source>
        <dbReference type="EMBL" id="TPX75147.1"/>
    </source>
</evidence>
<dbReference type="Gene3D" id="3.30.950.10">
    <property type="entry name" value="Methyltransferase, Cobalt-precorrin-4 Transmethylase, Domain 2"/>
    <property type="match status" value="1"/>
</dbReference>
<dbReference type="GO" id="GO:0004851">
    <property type="term" value="F:uroporphyrin-III C-methyltransferase activity"/>
    <property type="evidence" value="ECO:0007669"/>
    <property type="project" value="TreeGrafter"/>
</dbReference>
<evidence type="ECO:0000256" key="2">
    <source>
        <dbReference type="ARBA" id="ARBA00022679"/>
    </source>
</evidence>
<comment type="caution">
    <text evidence="6">The sequence shown here is derived from an EMBL/GenBank/DDBJ whole genome shotgun (WGS) entry which is preliminary data.</text>
</comment>
<protein>
    <submittedName>
        <fullName evidence="6">Uroporphyrinogen-III C-methyltransferase</fullName>
    </submittedName>
</protein>
<feature type="compositionally biased region" description="Basic residues" evidence="4">
    <location>
        <begin position="9"/>
        <end position="21"/>
    </location>
</feature>
<dbReference type="EMBL" id="QEAP01000093">
    <property type="protein sequence ID" value="TPX75147.1"/>
    <property type="molecule type" value="Genomic_DNA"/>
</dbReference>
<dbReference type="InterPro" id="IPR014777">
    <property type="entry name" value="4pyrrole_Mease_sub1"/>
</dbReference>
<feature type="domain" description="Tetrapyrrole methylase" evidence="5">
    <location>
        <begin position="271"/>
        <end position="524"/>
    </location>
</feature>
<evidence type="ECO:0000256" key="3">
    <source>
        <dbReference type="ARBA" id="ARBA00022691"/>
    </source>
</evidence>
<dbReference type="OrthoDB" id="508204at2759"/>
<keyword evidence="7" id="KW-1185">Reference proteome</keyword>
<evidence type="ECO:0000256" key="4">
    <source>
        <dbReference type="SAM" id="MobiDB-lite"/>
    </source>
</evidence>
<feature type="region of interest" description="Disordered" evidence="4">
    <location>
        <begin position="49"/>
        <end position="68"/>
    </location>
</feature>